<evidence type="ECO:0000256" key="1">
    <source>
        <dbReference type="SAM" id="MobiDB-lite"/>
    </source>
</evidence>
<feature type="compositionally biased region" description="Basic and acidic residues" evidence="1">
    <location>
        <begin position="402"/>
        <end position="418"/>
    </location>
</feature>
<name>G0UUT3_TRYCI</name>
<proteinExistence type="predicted"/>
<feature type="region of interest" description="Disordered" evidence="1">
    <location>
        <begin position="399"/>
        <end position="418"/>
    </location>
</feature>
<feature type="region of interest" description="Disordered" evidence="1">
    <location>
        <begin position="326"/>
        <end position="355"/>
    </location>
</feature>
<protein>
    <submittedName>
        <fullName evidence="2">Uncharacterized protein TCIL3000_9_5550</fullName>
    </submittedName>
</protein>
<organism evidence="2">
    <name type="scientific">Trypanosoma congolense (strain IL3000)</name>
    <dbReference type="NCBI Taxonomy" id="1068625"/>
    <lineage>
        <taxon>Eukaryota</taxon>
        <taxon>Discoba</taxon>
        <taxon>Euglenozoa</taxon>
        <taxon>Kinetoplastea</taxon>
        <taxon>Metakinetoplastina</taxon>
        <taxon>Trypanosomatida</taxon>
        <taxon>Trypanosomatidae</taxon>
        <taxon>Trypanosoma</taxon>
        <taxon>Nannomonas</taxon>
    </lineage>
</organism>
<dbReference type="AlphaFoldDB" id="G0UUT3"/>
<evidence type="ECO:0000313" key="2">
    <source>
        <dbReference type="EMBL" id="CCC93147.1"/>
    </source>
</evidence>
<feature type="compositionally biased region" description="Polar residues" evidence="1">
    <location>
        <begin position="326"/>
        <end position="335"/>
    </location>
</feature>
<dbReference type="VEuPathDB" id="TriTrypDB:TcIL3000_9_5550"/>
<reference evidence="2" key="1">
    <citation type="journal article" date="2012" name="Proc. Natl. Acad. Sci. U.S.A.">
        <title>Antigenic diversity is generated by distinct evolutionary mechanisms in African trypanosome species.</title>
        <authorList>
            <person name="Jackson A.P."/>
            <person name="Berry A."/>
            <person name="Aslett M."/>
            <person name="Allison H.C."/>
            <person name="Burton P."/>
            <person name="Vavrova-Anderson J."/>
            <person name="Brown R."/>
            <person name="Browne H."/>
            <person name="Corton N."/>
            <person name="Hauser H."/>
            <person name="Gamble J."/>
            <person name="Gilderthorp R."/>
            <person name="Marcello L."/>
            <person name="McQuillan J."/>
            <person name="Otto T.D."/>
            <person name="Quail M.A."/>
            <person name="Sanders M.J."/>
            <person name="van Tonder A."/>
            <person name="Ginger M.L."/>
            <person name="Field M.C."/>
            <person name="Barry J.D."/>
            <person name="Hertz-Fowler C."/>
            <person name="Berriman M."/>
        </authorList>
    </citation>
    <scope>NUCLEOTIDE SEQUENCE</scope>
    <source>
        <strain evidence="2">IL3000</strain>
    </source>
</reference>
<gene>
    <name evidence="2" type="ORF">TCIL3000_9_5550</name>
</gene>
<dbReference type="EMBL" id="HE575322">
    <property type="protein sequence ID" value="CCC93147.1"/>
    <property type="molecule type" value="Genomic_DNA"/>
</dbReference>
<sequence length="656" mass="73075">MAIIRVILQLCFINAPNNQAGRAFRSMLLVKDPNNHGYHEIRDIVREKLRFINVATCNFTVFHEDSKTSDIVVVDDAYFRELLFNVVGNTLASKKPVTAIPHLANVYGGRSVCGRDEILGGSYPEREEHEEMFESDVVRFKVEVDPVKPAGQNLGDQGLGITVLKTEDSVIHNVSGTLVSIGALTFPLKHPNTFIRGVVIAIRFRTTNIGKTVCQLDLCERTDPHQQITVVTFNTEIQNAIRNTLKNDRRHVVEVRNMNIHVKNETDKCFQTNSHPLQIRLNCGGRIEVVQFLPIPFTLPVEQAVTVRETLLPTGVLTIGELAAMQSGQQPTKPTSKAAHNASTTGASSSSSSSLSAYGSARKTMLSLNSAGSKVTAPVSGIVPSGLGEAMRHQQANFLSKRPREELPPHEPDTEHTTMRDVRMRDIVIARDALREEGEKNRIRVRKEVSQRCIICGIDCGDERSITVVANMLKKSTQNMGRHIPTMDELRSALCDKRQAKLANVRDRLVCKQYFVNVKTKLPHVVHCRCAHLCSSYQEGRDLEDVVALELDGQYCHLCGESGASVACYHPDCKEMYHTVCALFSFGYVNFGKKDPYLPCPACPRHTQVNVSNTTNKAPIVNPRAMPEWWEEDGIAFDSRVVEESDLRDPDENDGK</sequence>
<accession>G0UUT3</accession>
<feature type="compositionally biased region" description="Low complexity" evidence="1">
    <location>
        <begin position="338"/>
        <end position="355"/>
    </location>
</feature>